<dbReference type="EnsemblPlants" id="novel_model_4549_5bd9a17a">
    <property type="protein sequence ID" value="cds.novel_model_4549_5bd9a17a"/>
    <property type="gene ID" value="novel_gene_2384_5bd9a17a"/>
</dbReference>
<dbReference type="Proteomes" id="UP000596661">
    <property type="component" value="Chromosome 6"/>
</dbReference>
<feature type="region of interest" description="Disordered" evidence="1">
    <location>
        <begin position="52"/>
        <end position="76"/>
    </location>
</feature>
<evidence type="ECO:0008006" key="4">
    <source>
        <dbReference type="Google" id="ProtNLM"/>
    </source>
</evidence>
<evidence type="ECO:0000313" key="3">
    <source>
        <dbReference type="Proteomes" id="UP000596661"/>
    </source>
</evidence>
<reference evidence="2" key="2">
    <citation type="submission" date="2021-03" db="UniProtKB">
        <authorList>
            <consortium name="EnsemblPlants"/>
        </authorList>
    </citation>
    <scope>IDENTIFICATION</scope>
</reference>
<proteinExistence type="predicted"/>
<protein>
    <recommendedName>
        <fullName evidence="4">Transmembrane protein</fullName>
    </recommendedName>
</protein>
<sequence>MGFFERRIMLRVVLVLSILFGLAIVGEMRPLLKAEHHHQYWFKPLITQVLPRGGNDTPSPNPCTNIPGHSSGNCHN</sequence>
<reference evidence="2" key="1">
    <citation type="submission" date="2018-11" db="EMBL/GenBank/DDBJ databases">
        <authorList>
            <person name="Grassa J C."/>
        </authorList>
    </citation>
    <scope>NUCLEOTIDE SEQUENCE [LARGE SCALE GENOMIC DNA]</scope>
</reference>
<evidence type="ECO:0000313" key="2">
    <source>
        <dbReference type="EnsemblPlants" id="cds.novel_model_4549_5bd9a17a"/>
    </source>
</evidence>
<accession>A0A803R375</accession>
<keyword evidence="3" id="KW-1185">Reference proteome</keyword>
<dbReference type="EMBL" id="UZAU01000556">
    <property type="status" value="NOT_ANNOTATED_CDS"/>
    <property type="molecule type" value="Genomic_DNA"/>
</dbReference>
<feature type="compositionally biased region" description="Polar residues" evidence="1">
    <location>
        <begin position="56"/>
        <end position="76"/>
    </location>
</feature>
<evidence type="ECO:0000256" key="1">
    <source>
        <dbReference type="SAM" id="MobiDB-lite"/>
    </source>
</evidence>
<dbReference type="Gramene" id="novel_model_4549_5bd9a17a">
    <property type="protein sequence ID" value="cds.novel_model_4549_5bd9a17a"/>
    <property type="gene ID" value="novel_gene_2384_5bd9a17a"/>
</dbReference>
<dbReference type="AlphaFoldDB" id="A0A803R375"/>
<organism evidence="2 3">
    <name type="scientific">Cannabis sativa</name>
    <name type="common">Hemp</name>
    <name type="synonym">Marijuana</name>
    <dbReference type="NCBI Taxonomy" id="3483"/>
    <lineage>
        <taxon>Eukaryota</taxon>
        <taxon>Viridiplantae</taxon>
        <taxon>Streptophyta</taxon>
        <taxon>Embryophyta</taxon>
        <taxon>Tracheophyta</taxon>
        <taxon>Spermatophyta</taxon>
        <taxon>Magnoliopsida</taxon>
        <taxon>eudicotyledons</taxon>
        <taxon>Gunneridae</taxon>
        <taxon>Pentapetalae</taxon>
        <taxon>rosids</taxon>
        <taxon>fabids</taxon>
        <taxon>Rosales</taxon>
        <taxon>Cannabaceae</taxon>
        <taxon>Cannabis</taxon>
    </lineage>
</organism>
<name>A0A803R375_CANSA</name>